<proteinExistence type="predicted"/>
<dbReference type="EMBL" id="KB822725">
    <property type="protein sequence ID" value="ETN36245.1"/>
    <property type="molecule type" value="Genomic_DNA"/>
</dbReference>
<dbReference type="OrthoDB" id="5352000at2759"/>
<dbReference type="Gene3D" id="2.120.10.80">
    <property type="entry name" value="Kelch-type beta propeller"/>
    <property type="match status" value="1"/>
</dbReference>
<feature type="compositionally biased region" description="Low complexity" evidence="1">
    <location>
        <begin position="745"/>
        <end position="764"/>
    </location>
</feature>
<evidence type="ECO:0000313" key="4">
    <source>
        <dbReference type="Proteomes" id="UP000030752"/>
    </source>
</evidence>
<feature type="transmembrane region" description="Helical" evidence="2">
    <location>
        <begin position="388"/>
        <end position="410"/>
    </location>
</feature>
<sequence>MPAPAPKVPLKNQCSVIFDDVLYIYSPDAFQSIELKEDAKWEEHTNGVSVTGAACVLGGVDGDNRKRALYVVGGTANSTNADYPGIQRFSFDDKSWTTIEPVVQVTRDRVRHGANYIPTSNVIVVYGGTSVKGYEGLSSETFMIELEEPYNVRAFDSTAPPASRPFVMPWGDDSVVMVGGSDTNTKIFTFTAGGGWVDFGLELPSPLPDASVAQAAMYTLNDGSKLLQTFALGQEPIQVSTNVLLNPGAVPGAFGQTVGNPTTPASSRASAPSQGAVGKRQLLDTYPAYNSSSIPETTRTDFSIAQGSDGLVAFVGGDEDSSVTFFNQADNSWVSAQAVLGDAPQEPLQPSTTSSTATSTSSPTSPATDTAAASTGSDGNNNRNTFEILGGVLGGLCGLVAILIIFLLYLRNKKRAQKRAAHKSYPAGKKASTDFDFEDGMHPLREHGQPMGRSPVNSTIIAPTAERSSTAMFTARPNDTLTRRISSDNRLQPNAPRTDHGSYSVFAREKSPLAGGGKSSLAISKPMNPNLGDYKERPSIDLGRATPASPVNATPLATIPTRNKSQRKTDEAWGRYFSGGRVDPTADYPSLTPATATAAGTMAARPTTSRGRGGSGGGGFWPGSGAVPTPKSPKFAFRDSVGNTLQTRSVGTATPEMENGPSYLNVAQAKAGRISNANSFSSDGSDYEDEEVLEADRDAFSSGVPASVRDDSPWTPVGNTWSGPAQRPLRSFSKGKNDLPPTWPTAPALTPGTDSSGGTSQRTGSSGGIPNFPMPGSGAARPMISEVQHPAATHGRSASRGQQDGYFPPAGGHRRGPSVNTDVSWLNLGAGGRGNGNGR</sequence>
<dbReference type="Proteomes" id="UP000030752">
    <property type="component" value="Unassembled WGS sequence"/>
</dbReference>
<organism evidence="3 4">
    <name type="scientific">Cyphellophora europaea (strain CBS 101466)</name>
    <name type="common">Phialophora europaea</name>
    <dbReference type="NCBI Taxonomy" id="1220924"/>
    <lineage>
        <taxon>Eukaryota</taxon>
        <taxon>Fungi</taxon>
        <taxon>Dikarya</taxon>
        <taxon>Ascomycota</taxon>
        <taxon>Pezizomycotina</taxon>
        <taxon>Eurotiomycetes</taxon>
        <taxon>Chaetothyriomycetidae</taxon>
        <taxon>Chaetothyriales</taxon>
        <taxon>Cyphellophoraceae</taxon>
        <taxon>Cyphellophora</taxon>
    </lineage>
</organism>
<keyword evidence="2" id="KW-0812">Transmembrane</keyword>
<feature type="compositionally biased region" description="Low complexity" evidence="1">
    <location>
        <begin position="597"/>
        <end position="610"/>
    </location>
</feature>
<evidence type="ECO:0000313" key="3">
    <source>
        <dbReference type="EMBL" id="ETN36245.1"/>
    </source>
</evidence>
<dbReference type="InterPro" id="IPR015915">
    <property type="entry name" value="Kelch-typ_b-propeller"/>
</dbReference>
<feature type="region of interest" description="Disordered" evidence="1">
    <location>
        <begin position="344"/>
        <end position="382"/>
    </location>
</feature>
<gene>
    <name evidence="3" type="ORF">HMPREF1541_08522</name>
</gene>
<dbReference type="SUPFAM" id="SSF117281">
    <property type="entry name" value="Kelch motif"/>
    <property type="match status" value="1"/>
</dbReference>
<keyword evidence="2" id="KW-1133">Transmembrane helix</keyword>
<feature type="compositionally biased region" description="Gly residues" evidence="1">
    <location>
        <begin position="611"/>
        <end position="622"/>
    </location>
</feature>
<name>W2RIS8_CYPE1</name>
<feature type="compositionally biased region" description="Low complexity" evidence="1">
    <location>
        <begin position="351"/>
        <end position="379"/>
    </location>
</feature>
<protein>
    <recommendedName>
        <fullName evidence="5">Pre-mRNA splicing factor CLF1</fullName>
    </recommendedName>
</protein>
<accession>W2RIS8</accession>
<evidence type="ECO:0008006" key="5">
    <source>
        <dbReference type="Google" id="ProtNLM"/>
    </source>
</evidence>
<feature type="compositionally biased region" description="Gly residues" evidence="1">
    <location>
        <begin position="829"/>
        <end position="839"/>
    </location>
</feature>
<dbReference type="VEuPathDB" id="FungiDB:HMPREF1541_08522"/>
<dbReference type="STRING" id="1220924.W2RIS8"/>
<dbReference type="InParanoid" id="W2RIS8"/>
<feature type="region of interest" description="Disordered" evidence="1">
    <location>
        <begin position="702"/>
        <end position="839"/>
    </location>
</feature>
<feature type="region of interest" description="Disordered" evidence="1">
    <location>
        <begin position="255"/>
        <end position="279"/>
    </location>
</feature>
<keyword evidence="4" id="KW-1185">Reference proteome</keyword>
<evidence type="ECO:0000256" key="1">
    <source>
        <dbReference type="SAM" id="MobiDB-lite"/>
    </source>
</evidence>
<dbReference type="AlphaFoldDB" id="W2RIS8"/>
<keyword evidence="2" id="KW-0472">Membrane</keyword>
<feature type="compositionally biased region" description="Low complexity" evidence="1">
    <location>
        <begin position="261"/>
        <end position="273"/>
    </location>
</feature>
<dbReference type="RefSeq" id="XP_008721063.1">
    <property type="nucleotide sequence ID" value="XM_008722841.1"/>
</dbReference>
<feature type="region of interest" description="Disordered" evidence="1">
    <location>
        <begin position="597"/>
        <end position="634"/>
    </location>
</feature>
<evidence type="ECO:0000256" key="2">
    <source>
        <dbReference type="SAM" id="Phobius"/>
    </source>
</evidence>
<reference evidence="3 4" key="1">
    <citation type="submission" date="2013-03" db="EMBL/GenBank/DDBJ databases">
        <title>The Genome Sequence of Phialophora europaea CBS 101466.</title>
        <authorList>
            <consortium name="The Broad Institute Genomics Platform"/>
            <person name="Cuomo C."/>
            <person name="de Hoog S."/>
            <person name="Gorbushina A."/>
            <person name="Walker B."/>
            <person name="Young S.K."/>
            <person name="Zeng Q."/>
            <person name="Gargeya S."/>
            <person name="Fitzgerald M."/>
            <person name="Haas B."/>
            <person name="Abouelleil A."/>
            <person name="Allen A.W."/>
            <person name="Alvarado L."/>
            <person name="Arachchi H.M."/>
            <person name="Berlin A.M."/>
            <person name="Chapman S.B."/>
            <person name="Gainer-Dewar J."/>
            <person name="Goldberg J."/>
            <person name="Griggs A."/>
            <person name="Gujja S."/>
            <person name="Hansen M."/>
            <person name="Howarth C."/>
            <person name="Imamovic A."/>
            <person name="Ireland A."/>
            <person name="Larimer J."/>
            <person name="McCowan C."/>
            <person name="Murphy C."/>
            <person name="Pearson M."/>
            <person name="Poon T.W."/>
            <person name="Priest M."/>
            <person name="Roberts A."/>
            <person name="Saif S."/>
            <person name="Shea T."/>
            <person name="Sisk P."/>
            <person name="Sykes S."/>
            <person name="Wortman J."/>
            <person name="Nusbaum C."/>
            <person name="Birren B."/>
        </authorList>
    </citation>
    <scope>NUCLEOTIDE SEQUENCE [LARGE SCALE GENOMIC DNA]</scope>
    <source>
        <strain evidence="3 4">CBS 101466</strain>
    </source>
</reference>
<dbReference type="eggNOG" id="ENOG502RYQG">
    <property type="taxonomic scope" value="Eukaryota"/>
</dbReference>
<dbReference type="GeneID" id="19975861"/>
<dbReference type="HOGENOM" id="CLU_013054_0_0_1"/>